<dbReference type="InterPro" id="IPR019734">
    <property type="entry name" value="TPR_rpt"/>
</dbReference>
<keyword evidence="5" id="KW-0998">Cell outer membrane</keyword>
<dbReference type="AlphaFoldDB" id="C6Y3E1"/>
<comment type="similarity">
    <text evidence="2">Belongs to the SusD family.</text>
</comment>
<dbReference type="EMBL" id="CP001681">
    <property type="protein sequence ID" value="ACU05366.1"/>
    <property type="molecule type" value="Genomic_DNA"/>
</dbReference>
<evidence type="ECO:0000256" key="3">
    <source>
        <dbReference type="ARBA" id="ARBA00022729"/>
    </source>
</evidence>
<dbReference type="InterPro" id="IPR033985">
    <property type="entry name" value="SusD-like_N"/>
</dbReference>
<dbReference type="OrthoDB" id="5694214at2"/>
<evidence type="ECO:0000313" key="9">
    <source>
        <dbReference type="Proteomes" id="UP000000852"/>
    </source>
</evidence>
<dbReference type="InterPro" id="IPR011990">
    <property type="entry name" value="TPR-like_helical_dom_sf"/>
</dbReference>
<evidence type="ECO:0000256" key="1">
    <source>
        <dbReference type="ARBA" id="ARBA00004442"/>
    </source>
</evidence>
<sequence length="579" mass="65269">MKKNIYLLAILLGLTAVLPGCYKLDVAPQDKLNTDLFWKTPAQARQGIAAVYAALNLSQTYNKFFGMDCLSDIGIGYDDAGYGEISNGSWSSRTGYVTDRWSNSYEGVARANKAIRSIAASSLDDALKSQITAEAKFLRALFYNFLLTHFDGVPLYDETTDYDKDYMELKKPRATAQETRNFILKDLTDAINVLPAKQAPAENGRATKGAAYALRGKVYLYNKQYDLAAKDFEEIVLDPSGKGYGYQLYPDYAGLFLPGGDESSEMIFAIQTYSEVGFLAGMPYAHYMGSNATLGTSWNNVMPSVELVDSYETKDGHPFNWDNYIPGYNGSNTVREETLKATLSADFKTVAAYPKNKAKLLAMYEDRDPRMKQTIILPYTNYLGFIGNANKMTEFVYNPNVATVNGFIVINRYKSNYLYLFRKFVPEGDMGGKLPPNNRDHVPINFPIIRYADVLLMLAECYNEAGNINDAVKYINMVRKRPSTNMPGINSGPAWLEARDHDAVFKRIMQERAVEFPAEGLRYYDLIRWKLAKGLMNKDVKDALGNKLYTAKFEDRHYLWPIPGVERDRNPSLVPNLGW</sequence>
<evidence type="ECO:0000259" key="7">
    <source>
        <dbReference type="Pfam" id="PF14322"/>
    </source>
</evidence>
<gene>
    <name evidence="8" type="ordered locus">Phep_3171</name>
</gene>
<keyword evidence="4" id="KW-0472">Membrane</keyword>
<dbReference type="STRING" id="485917.Phep_3171"/>
<dbReference type="eggNOG" id="COG0614">
    <property type="taxonomic scope" value="Bacteria"/>
</dbReference>
<evidence type="ECO:0000256" key="5">
    <source>
        <dbReference type="ARBA" id="ARBA00023237"/>
    </source>
</evidence>
<feature type="domain" description="RagB/SusD" evidence="6">
    <location>
        <begin position="265"/>
        <end position="579"/>
    </location>
</feature>
<comment type="subcellular location">
    <subcellularLocation>
        <location evidence="1">Cell outer membrane</location>
    </subcellularLocation>
</comment>
<evidence type="ECO:0000256" key="2">
    <source>
        <dbReference type="ARBA" id="ARBA00006275"/>
    </source>
</evidence>
<reference evidence="8 9" key="1">
    <citation type="journal article" date="2009" name="Stand. Genomic Sci.">
        <title>Complete genome sequence of Pedobacter heparinus type strain (HIM 762-3).</title>
        <authorList>
            <person name="Han C."/>
            <person name="Spring S."/>
            <person name="Lapidus A."/>
            <person name="Del Rio T.G."/>
            <person name="Tice H."/>
            <person name="Copeland A."/>
            <person name="Cheng J.F."/>
            <person name="Lucas S."/>
            <person name="Chen F."/>
            <person name="Nolan M."/>
            <person name="Bruce D."/>
            <person name="Goodwin L."/>
            <person name="Pitluck S."/>
            <person name="Ivanova N."/>
            <person name="Mavromatis K."/>
            <person name="Mikhailova N."/>
            <person name="Pati A."/>
            <person name="Chen A."/>
            <person name="Palaniappan K."/>
            <person name="Land M."/>
            <person name="Hauser L."/>
            <person name="Chang Y.J."/>
            <person name="Jeffries C.C."/>
            <person name="Saunders E."/>
            <person name="Chertkov O."/>
            <person name="Brettin T."/>
            <person name="Goker M."/>
            <person name="Rohde M."/>
            <person name="Bristow J."/>
            <person name="Eisen J.A."/>
            <person name="Markowitz V."/>
            <person name="Hugenholtz P."/>
            <person name="Kyrpides N.C."/>
            <person name="Klenk H.P."/>
            <person name="Detter J.C."/>
        </authorList>
    </citation>
    <scope>NUCLEOTIDE SEQUENCE [LARGE SCALE GENOMIC DNA]</scope>
    <source>
        <strain evidence="9">ATCC 13125 / DSM 2366 / CIP 104194 / JCM 7457 / NBRC 12017 / NCIMB 9290 / NRRL B-14731 / HIM 762-3</strain>
    </source>
</reference>
<dbReference type="SUPFAM" id="SSF48452">
    <property type="entry name" value="TPR-like"/>
    <property type="match status" value="1"/>
</dbReference>
<protein>
    <submittedName>
        <fullName evidence="8">RagB/SusD domain protein</fullName>
    </submittedName>
</protein>
<organism evidence="8 9">
    <name type="scientific">Pedobacter heparinus (strain ATCC 13125 / DSM 2366 / CIP 104194 / JCM 7457 / NBRC 12017 / NCIMB 9290 / NRRL B-14731 / HIM 762-3)</name>
    <dbReference type="NCBI Taxonomy" id="485917"/>
    <lineage>
        <taxon>Bacteria</taxon>
        <taxon>Pseudomonadati</taxon>
        <taxon>Bacteroidota</taxon>
        <taxon>Sphingobacteriia</taxon>
        <taxon>Sphingobacteriales</taxon>
        <taxon>Sphingobacteriaceae</taxon>
        <taxon>Pedobacter</taxon>
    </lineage>
</organism>
<evidence type="ECO:0000313" key="8">
    <source>
        <dbReference type="EMBL" id="ACU05366.1"/>
    </source>
</evidence>
<dbReference type="KEGG" id="phe:Phep_3171"/>
<keyword evidence="9" id="KW-1185">Reference proteome</keyword>
<keyword evidence="3" id="KW-0732">Signal</keyword>
<name>C6Y3E1_PEDHD</name>
<dbReference type="RefSeq" id="WP_015808975.1">
    <property type="nucleotide sequence ID" value="NC_013061.1"/>
</dbReference>
<dbReference type="Gene3D" id="1.25.40.390">
    <property type="match status" value="1"/>
</dbReference>
<dbReference type="GO" id="GO:0009279">
    <property type="term" value="C:cell outer membrane"/>
    <property type="evidence" value="ECO:0007669"/>
    <property type="project" value="UniProtKB-SubCell"/>
</dbReference>
<dbReference type="SMART" id="SM00028">
    <property type="entry name" value="TPR"/>
    <property type="match status" value="2"/>
</dbReference>
<dbReference type="HOGENOM" id="CLU_015553_1_0_10"/>
<dbReference type="InterPro" id="IPR012944">
    <property type="entry name" value="SusD_RagB_dom"/>
</dbReference>
<dbReference type="Pfam" id="PF14322">
    <property type="entry name" value="SusD-like_3"/>
    <property type="match status" value="1"/>
</dbReference>
<accession>C6Y3E1</accession>
<evidence type="ECO:0000259" key="6">
    <source>
        <dbReference type="Pfam" id="PF07980"/>
    </source>
</evidence>
<feature type="domain" description="SusD-like N-terminal" evidence="7">
    <location>
        <begin position="24"/>
        <end position="220"/>
    </location>
</feature>
<dbReference type="Proteomes" id="UP000000852">
    <property type="component" value="Chromosome"/>
</dbReference>
<dbReference type="Pfam" id="PF07980">
    <property type="entry name" value="SusD_RagB"/>
    <property type="match status" value="1"/>
</dbReference>
<proteinExistence type="inferred from homology"/>
<evidence type="ECO:0000256" key="4">
    <source>
        <dbReference type="ARBA" id="ARBA00023136"/>
    </source>
</evidence>